<name>R7RZH0_STEHR</name>
<dbReference type="AlphaFoldDB" id="R7RZH0"/>
<dbReference type="EMBL" id="JH687399">
    <property type="protein sequence ID" value="EIM80228.1"/>
    <property type="molecule type" value="Genomic_DNA"/>
</dbReference>
<evidence type="ECO:0000313" key="2">
    <source>
        <dbReference type="EMBL" id="EIM80228.1"/>
    </source>
</evidence>
<dbReference type="RefSeq" id="XP_007310828.1">
    <property type="nucleotide sequence ID" value="XM_007310766.1"/>
</dbReference>
<reference evidence="3" key="1">
    <citation type="journal article" date="2012" name="Science">
        <title>The Paleozoic origin of enzymatic lignin decomposition reconstructed from 31 fungal genomes.</title>
        <authorList>
            <person name="Floudas D."/>
            <person name="Binder M."/>
            <person name="Riley R."/>
            <person name="Barry K."/>
            <person name="Blanchette R.A."/>
            <person name="Henrissat B."/>
            <person name="Martinez A.T."/>
            <person name="Otillar R."/>
            <person name="Spatafora J.W."/>
            <person name="Yadav J.S."/>
            <person name="Aerts A."/>
            <person name="Benoit I."/>
            <person name="Boyd A."/>
            <person name="Carlson A."/>
            <person name="Copeland A."/>
            <person name="Coutinho P.M."/>
            <person name="de Vries R.P."/>
            <person name="Ferreira P."/>
            <person name="Findley K."/>
            <person name="Foster B."/>
            <person name="Gaskell J."/>
            <person name="Glotzer D."/>
            <person name="Gorecki P."/>
            <person name="Heitman J."/>
            <person name="Hesse C."/>
            <person name="Hori C."/>
            <person name="Igarashi K."/>
            <person name="Jurgens J.A."/>
            <person name="Kallen N."/>
            <person name="Kersten P."/>
            <person name="Kohler A."/>
            <person name="Kuees U."/>
            <person name="Kumar T.K.A."/>
            <person name="Kuo A."/>
            <person name="LaButti K."/>
            <person name="Larrondo L.F."/>
            <person name="Lindquist E."/>
            <person name="Ling A."/>
            <person name="Lombard V."/>
            <person name="Lucas S."/>
            <person name="Lundell T."/>
            <person name="Martin R."/>
            <person name="McLaughlin D.J."/>
            <person name="Morgenstern I."/>
            <person name="Morin E."/>
            <person name="Murat C."/>
            <person name="Nagy L.G."/>
            <person name="Nolan M."/>
            <person name="Ohm R.A."/>
            <person name="Patyshakuliyeva A."/>
            <person name="Rokas A."/>
            <person name="Ruiz-Duenas F.J."/>
            <person name="Sabat G."/>
            <person name="Salamov A."/>
            <person name="Samejima M."/>
            <person name="Schmutz J."/>
            <person name="Slot J.C."/>
            <person name="St John F."/>
            <person name="Stenlid J."/>
            <person name="Sun H."/>
            <person name="Sun S."/>
            <person name="Syed K."/>
            <person name="Tsang A."/>
            <person name="Wiebenga A."/>
            <person name="Young D."/>
            <person name="Pisabarro A."/>
            <person name="Eastwood D.C."/>
            <person name="Martin F."/>
            <person name="Cullen D."/>
            <person name="Grigoriev I.V."/>
            <person name="Hibbett D.S."/>
        </authorList>
    </citation>
    <scope>NUCLEOTIDE SEQUENCE [LARGE SCALE GENOMIC DNA]</scope>
    <source>
        <strain evidence="3">FP-91666</strain>
    </source>
</reference>
<gene>
    <name evidence="2" type="ORF">STEHIDRAFT_172869</name>
</gene>
<dbReference type="Proteomes" id="UP000053927">
    <property type="component" value="Unassembled WGS sequence"/>
</dbReference>
<proteinExistence type="predicted"/>
<feature type="region of interest" description="Disordered" evidence="1">
    <location>
        <begin position="156"/>
        <end position="177"/>
    </location>
</feature>
<evidence type="ECO:0000256" key="1">
    <source>
        <dbReference type="SAM" id="MobiDB-lite"/>
    </source>
</evidence>
<dbReference type="KEGG" id="shs:STEHIDRAFT_172869"/>
<accession>R7RZH0</accession>
<dbReference type="GeneID" id="18804157"/>
<organism evidence="2 3">
    <name type="scientific">Stereum hirsutum (strain FP-91666)</name>
    <name type="common">White-rot fungus</name>
    <dbReference type="NCBI Taxonomy" id="721885"/>
    <lineage>
        <taxon>Eukaryota</taxon>
        <taxon>Fungi</taxon>
        <taxon>Dikarya</taxon>
        <taxon>Basidiomycota</taxon>
        <taxon>Agaricomycotina</taxon>
        <taxon>Agaricomycetes</taxon>
        <taxon>Russulales</taxon>
        <taxon>Stereaceae</taxon>
        <taxon>Stereum</taxon>
    </lineage>
</organism>
<sequence>MITLQLNIQVKWNSANNKYVCSLLEALGHALRTSSALRSSFAALFIQDAQRSVTKEEQAQHNTTLDSFLDSKVFTLVENAEVTDYSRLMLPDTPTSPYRIELAPHLLPALTEKQHPDLIFLFLVCMVHELAHGYTFYVRTHVRVSLGGSSHTLSACAVGDRNRDNDPTSPVPGGESGYVVEDRWIQGTLKCLVDSSCGWNWDWEAQWDQFKGFQVMDETMNMGKNEKEKFARALDSKEVNRFVSSLLAKKDPGALRLGPLLPHDDKYIRCRSPNSTHSNTNTPRSPNTVLEGTTLVDAVNCRITRHEQNGGRGA</sequence>
<keyword evidence="3" id="KW-1185">Reference proteome</keyword>
<evidence type="ECO:0000313" key="3">
    <source>
        <dbReference type="Proteomes" id="UP000053927"/>
    </source>
</evidence>
<protein>
    <submittedName>
        <fullName evidence="2">Uncharacterized protein</fullName>
    </submittedName>
</protein>